<keyword evidence="2" id="KW-0472">Membrane</keyword>
<sequence>MSLALYIKQNPEEAIANKIRKKKKDRFFASAILLVGFSSIIFAAWPLLVWNFGLIPKLASKIENVPIPEVKVLSAKTSLIEDVQLATDPDGFSYFTTNLKPQKERPEEFSLAIPKLKIKDALVKVDTLKFYDNLAHFPGTALPGEVGNSFITGHSVLPQFNDPTNYKEIFTDLSKLEIGDTVFAKIEGKTYQYVVQYKKVVDPSNTSVLAPIAKGAKTLTLMTCVPPGTSLKRLVVITSLI</sequence>
<proteinExistence type="predicted"/>
<keyword evidence="1" id="KW-0378">Hydrolase</keyword>
<evidence type="ECO:0000313" key="3">
    <source>
        <dbReference type="EMBL" id="KKR50472.1"/>
    </source>
</evidence>
<name>A0A0G0UJS4_9BACT</name>
<dbReference type="AlphaFoldDB" id="A0A0G0UJS4"/>
<gene>
    <name evidence="3" type="ORF">UT84_C0011G0018</name>
</gene>
<organism evidence="3 4">
    <name type="scientific">Candidatus Curtissbacteria bacterium GW2011_GWA1_40_16</name>
    <dbReference type="NCBI Taxonomy" id="1618405"/>
    <lineage>
        <taxon>Bacteria</taxon>
        <taxon>Candidatus Curtissiibacteriota</taxon>
    </lineage>
</organism>
<protein>
    <recommendedName>
        <fullName evidence="5">Sortase family protein</fullName>
    </recommendedName>
</protein>
<reference evidence="3 4" key="1">
    <citation type="journal article" date="2015" name="Nature">
        <title>rRNA introns, odd ribosomes, and small enigmatic genomes across a large radiation of phyla.</title>
        <authorList>
            <person name="Brown C.T."/>
            <person name="Hug L.A."/>
            <person name="Thomas B.C."/>
            <person name="Sharon I."/>
            <person name="Castelle C.J."/>
            <person name="Singh A."/>
            <person name="Wilkins M.J."/>
            <person name="Williams K.H."/>
            <person name="Banfield J.F."/>
        </authorList>
    </citation>
    <scope>NUCLEOTIDE SEQUENCE [LARGE SCALE GENOMIC DNA]</scope>
</reference>
<dbReference type="InterPro" id="IPR005754">
    <property type="entry name" value="Sortase"/>
</dbReference>
<dbReference type="NCBIfam" id="TIGR01076">
    <property type="entry name" value="sortase_fam"/>
    <property type="match status" value="1"/>
</dbReference>
<dbReference type="Pfam" id="PF04203">
    <property type="entry name" value="Sortase"/>
    <property type="match status" value="1"/>
</dbReference>
<evidence type="ECO:0000256" key="2">
    <source>
        <dbReference type="SAM" id="Phobius"/>
    </source>
</evidence>
<evidence type="ECO:0000313" key="4">
    <source>
        <dbReference type="Proteomes" id="UP000034531"/>
    </source>
</evidence>
<keyword evidence="2" id="KW-0812">Transmembrane</keyword>
<dbReference type="Gene3D" id="2.40.260.10">
    <property type="entry name" value="Sortase"/>
    <property type="match status" value="1"/>
</dbReference>
<evidence type="ECO:0000256" key="1">
    <source>
        <dbReference type="ARBA" id="ARBA00022801"/>
    </source>
</evidence>
<evidence type="ECO:0008006" key="5">
    <source>
        <dbReference type="Google" id="ProtNLM"/>
    </source>
</evidence>
<feature type="transmembrane region" description="Helical" evidence="2">
    <location>
        <begin position="27"/>
        <end position="50"/>
    </location>
</feature>
<dbReference type="GO" id="GO:0016787">
    <property type="term" value="F:hydrolase activity"/>
    <property type="evidence" value="ECO:0007669"/>
    <property type="project" value="UniProtKB-KW"/>
</dbReference>
<dbReference type="SUPFAM" id="SSF63817">
    <property type="entry name" value="Sortase"/>
    <property type="match status" value="1"/>
</dbReference>
<dbReference type="EMBL" id="LBYI01000011">
    <property type="protein sequence ID" value="KKR50472.1"/>
    <property type="molecule type" value="Genomic_DNA"/>
</dbReference>
<dbReference type="InterPro" id="IPR023365">
    <property type="entry name" value="Sortase_dom-sf"/>
</dbReference>
<comment type="caution">
    <text evidence="3">The sequence shown here is derived from an EMBL/GenBank/DDBJ whole genome shotgun (WGS) entry which is preliminary data.</text>
</comment>
<keyword evidence="2" id="KW-1133">Transmembrane helix</keyword>
<dbReference type="Proteomes" id="UP000034531">
    <property type="component" value="Unassembled WGS sequence"/>
</dbReference>
<accession>A0A0G0UJS4</accession>
<dbReference type="PATRIC" id="fig|1618405.3.peg.533"/>